<dbReference type="SMART" id="SM00470">
    <property type="entry name" value="ParB"/>
    <property type="match status" value="1"/>
</dbReference>
<evidence type="ECO:0000259" key="2">
    <source>
        <dbReference type="SMART" id="SM00470"/>
    </source>
</evidence>
<name>E9L1J5_9ZZZZ</name>
<feature type="region of interest" description="Disordered" evidence="1">
    <location>
        <begin position="188"/>
        <end position="219"/>
    </location>
</feature>
<feature type="compositionally biased region" description="Basic and acidic residues" evidence="1">
    <location>
        <begin position="188"/>
        <end position="206"/>
    </location>
</feature>
<dbReference type="EMBL" id="HM486074">
    <property type="protein sequence ID" value="ADU56074.1"/>
    <property type="molecule type" value="Genomic_DNA"/>
</dbReference>
<dbReference type="SUPFAM" id="SSF110849">
    <property type="entry name" value="ParB/Sulfiredoxin"/>
    <property type="match status" value="1"/>
</dbReference>
<feature type="domain" description="ParB-like N-terminal" evidence="2">
    <location>
        <begin position="1"/>
        <end position="79"/>
    </location>
</feature>
<dbReference type="InterPro" id="IPR036086">
    <property type="entry name" value="ParB/Sulfiredoxin_sf"/>
</dbReference>
<dbReference type="Pfam" id="PF13384">
    <property type="entry name" value="HTH_23"/>
    <property type="match status" value="1"/>
</dbReference>
<gene>
    <name evidence="3" type="ORF">CA37-51</name>
</gene>
<proteinExistence type="predicted"/>
<organism evidence="3">
    <name type="scientific">uncultured organism CA37</name>
    <dbReference type="NCBI Taxonomy" id="941420"/>
    <lineage>
        <taxon>unclassified sequences</taxon>
        <taxon>environmental samples</taxon>
    </lineage>
</organism>
<evidence type="ECO:0000256" key="1">
    <source>
        <dbReference type="SAM" id="MobiDB-lite"/>
    </source>
</evidence>
<evidence type="ECO:0000313" key="3">
    <source>
        <dbReference type="EMBL" id="ADU56074.1"/>
    </source>
</evidence>
<dbReference type="InterPro" id="IPR003115">
    <property type="entry name" value="ParB_N"/>
</dbReference>
<protein>
    <recommendedName>
        <fullName evidence="2">ParB-like N-terminal domain-containing protein</fullName>
    </recommendedName>
</protein>
<accession>E9L1J5</accession>
<dbReference type="AlphaFoldDB" id="E9L1J5"/>
<sequence>MLLPGNSPRQTGEDAEHTELLAKVEERLPPIIVHRPTMRVIDGSHRVSAARLRGDRSIEVRFFEGTEQEAFVLAVEMNVAHGLPLSLGDRTRAAERILASYPSWSNRAIASATALGARTVGNIRRRLEAAAQAQEVQARTGRDGRVRPLDGAQGRLRAFALLRERPEASLREIAREVGVSPSTVLDVRRRVEQGADPVPDARRRTDPPGGYPGADTRRGAPRLASILDGLQRDPSLRLTESGRTLLRWIHSRAIRSDERASIVETVPPHCAYLVADIARACAGEWTKLAGELERRTVETS</sequence>
<reference evidence="3" key="1">
    <citation type="journal article" date="2010" name="J. Am. Chem. Soc.">
        <title>Tailoring enzyme-rich environmental DNA clones: a source of enzymes for generating libraries of unnatural natural products.</title>
        <authorList>
            <person name="Banik J.J."/>
            <person name="Craig J.W."/>
            <person name="Calle P.Y."/>
            <person name="Brady S.F."/>
        </authorList>
    </citation>
    <scope>NUCLEOTIDE SEQUENCE</scope>
</reference>